<reference evidence="2" key="1">
    <citation type="submission" date="2018-05" db="EMBL/GenBank/DDBJ databases">
        <authorList>
            <person name="Lanie J.A."/>
            <person name="Ng W.-L."/>
            <person name="Kazmierczak K.M."/>
            <person name="Andrzejewski T.M."/>
            <person name="Davidsen T.M."/>
            <person name="Wayne K.J."/>
            <person name="Tettelin H."/>
            <person name="Glass J.I."/>
            <person name="Rusch D."/>
            <person name="Podicherti R."/>
            <person name="Tsui H.-C.T."/>
            <person name="Winkler M.E."/>
        </authorList>
    </citation>
    <scope>NUCLEOTIDE SEQUENCE</scope>
</reference>
<dbReference type="EMBL" id="UINC01010816">
    <property type="protein sequence ID" value="SVA47982.1"/>
    <property type="molecule type" value="Genomic_DNA"/>
</dbReference>
<name>A0A381W681_9ZZZZ</name>
<organism evidence="2">
    <name type="scientific">marine metagenome</name>
    <dbReference type="NCBI Taxonomy" id="408172"/>
    <lineage>
        <taxon>unclassified sequences</taxon>
        <taxon>metagenomes</taxon>
        <taxon>ecological metagenomes</taxon>
    </lineage>
</organism>
<accession>A0A381W681</accession>
<dbReference type="InterPro" id="IPR006176">
    <property type="entry name" value="3-OHacyl-CoA_DH_NAD-bd"/>
</dbReference>
<evidence type="ECO:0000259" key="1">
    <source>
        <dbReference type="Pfam" id="PF02737"/>
    </source>
</evidence>
<feature type="non-terminal residue" evidence="2">
    <location>
        <position position="51"/>
    </location>
</feature>
<feature type="domain" description="3-hydroxyacyl-CoA dehydrogenase NAD binding" evidence="1">
    <location>
        <begin position="1"/>
        <end position="50"/>
    </location>
</feature>
<dbReference type="Pfam" id="PF02737">
    <property type="entry name" value="3HCDH_N"/>
    <property type="match status" value="1"/>
</dbReference>
<evidence type="ECO:0000313" key="2">
    <source>
        <dbReference type="EMBL" id="SVA47982.1"/>
    </source>
</evidence>
<dbReference type="GO" id="GO:0070403">
    <property type="term" value="F:NAD+ binding"/>
    <property type="evidence" value="ECO:0007669"/>
    <property type="project" value="InterPro"/>
</dbReference>
<proteinExistence type="predicted"/>
<dbReference type="Gene3D" id="3.40.50.720">
    <property type="entry name" value="NAD(P)-binding Rossmann-like Domain"/>
    <property type="match status" value="1"/>
</dbReference>
<gene>
    <name evidence="2" type="ORF">METZ01_LOCUS100836</name>
</gene>
<dbReference type="GO" id="GO:0006631">
    <property type="term" value="P:fatty acid metabolic process"/>
    <property type="evidence" value="ECO:0007669"/>
    <property type="project" value="InterPro"/>
</dbReference>
<protein>
    <recommendedName>
        <fullName evidence="1">3-hydroxyacyl-CoA dehydrogenase NAD binding domain-containing protein</fullName>
    </recommendedName>
</protein>
<sequence>MGTGIAQLVATHGCFVNIIDSVPDALHHSKSNLHSVLNRLIEKVKISEADS</sequence>
<dbReference type="AlphaFoldDB" id="A0A381W681"/>